<dbReference type="RefSeq" id="WP_129891325.1">
    <property type="nucleotide sequence ID" value="NZ_CP035758.1"/>
</dbReference>
<dbReference type="Proteomes" id="UP000290365">
    <property type="component" value="Chromosome"/>
</dbReference>
<evidence type="ECO:0000313" key="1">
    <source>
        <dbReference type="EMBL" id="QBD80260.1"/>
    </source>
</evidence>
<organism evidence="1 2">
    <name type="scientific">Ktedonosporobacter rubrisoli</name>
    <dbReference type="NCBI Taxonomy" id="2509675"/>
    <lineage>
        <taxon>Bacteria</taxon>
        <taxon>Bacillati</taxon>
        <taxon>Chloroflexota</taxon>
        <taxon>Ktedonobacteria</taxon>
        <taxon>Ktedonobacterales</taxon>
        <taxon>Ktedonosporobacteraceae</taxon>
        <taxon>Ktedonosporobacter</taxon>
    </lineage>
</organism>
<protein>
    <submittedName>
        <fullName evidence="1">Uncharacterized protein</fullName>
    </submittedName>
</protein>
<gene>
    <name evidence="1" type="ORF">EPA93_31495</name>
</gene>
<evidence type="ECO:0000313" key="2">
    <source>
        <dbReference type="Proteomes" id="UP000290365"/>
    </source>
</evidence>
<accession>A0A4P6JXX8</accession>
<proteinExistence type="predicted"/>
<name>A0A4P6JXX8_KTERU</name>
<dbReference type="KEGG" id="kbs:EPA93_31495"/>
<sequence>MADRSAASIDALMFCSGFFLNREALAARANLVGMSADGLVYALGRPGPVGSYCTSWKGTLQR</sequence>
<dbReference type="AlphaFoldDB" id="A0A4P6JXX8"/>
<dbReference type="EMBL" id="CP035758">
    <property type="protein sequence ID" value="QBD80260.1"/>
    <property type="molecule type" value="Genomic_DNA"/>
</dbReference>
<reference evidence="1 2" key="1">
    <citation type="submission" date="2019-01" db="EMBL/GenBank/DDBJ databases">
        <title>Ktedonosporobacter rubrisoli SCAWS-G2.</title>
        <authorList>
            <person name="Huang Y."/>
            <person name="Yan B."/>
        </authorList>
    </citation>
    <scope>NUCLEOTIDE SEQUENCE [LARGE SCALE GENOMIC DNA]</scope>
    <source>
        <strain evidence="1 2">SCAWS-G2</strain>
    </source>
</reference>
<keyword evidence="2" id="KW-1185">Reference proteome</keyword>